<organism evidence="2 3">
    <name type="scientific">Lithohypha guttulata</name>
    <dbReference type="NCBI Taxonomy" id="1690604"/>
    <lineage>
        <taxon>Eukaryota</taxon>
        <taxon>Fungi</taxon>
        <taxon>Dikarya</taxon>
        <taxon>Ascomycota</taxon>
        <taxon>Pezizomycotina</taxon>
        <taxon>Eurotiomycetes</taxon>
        <taxon>Chaetothyriomycetidae</taxon>
        <taxon>Chaetothyriales</taxon>
        <taxon>Trichomeriaceae</taxon>
        <taxon>Lithohypha</taxon>
    </lineage>
</organism>
<accession>A0AAN7SWN6</accession>
<evidence type="ECO:0000313" key="2">
    <source>
        <dbReference type="EMBL" id="KAK5082751.1"/>
    </source>
</evidence>
<evidence type="ECO:0000313" key="3">
    <source>
        <dbReference type="Proteomes" id="UP001309876"/>
    </source>
</evidence>
<dbReference type="AlphaFoldDB" id="A0AAN7SWN6"/>
<reference evidence="2 3" key="1">
    <citation type="submission" date="2023-08" db="EMBL/GenBank/DDBJ databases">
        <title>Black Yeasts Isolated from many extreme environments.</title>
        <authorList>
            <person name="Coleine C."/>
            <person name="Stajich J.E."/>
            <person name="Selbmann L."/>
        </authorList>
    </citation>
    <scope>NUCLEOTIDE SEQUENCE [LARGE SCALE GENOMIC DNA]</scope>
    <source>
        <strain evidence="2 3">CCFEE 5910</strain>
    </source>
</reference>
<feature type="compositionally biased region" description="Basic and acidic residues" evidence="1">
    <location>
        <begin position="92"/>
        <end position="112"/>
    </location>
</feature>
<proteinExistence type="predicted"/>
<evidence type="ECO:0000256" key="1">
    <source>
        <dbReference type="SAM" id="MobiDB-lite"/>
    </source>
</evidence>
<gene>
    <name evidence="2" type="ORF">LTR05_006631</name>
</gene>
<feature type="region of interest" description="Disordered" evidence="1">
    <location>
        <begin position="25"/>
        <end position="57"/>
    </location>
</feature>
<keyword evidence="3" id="KW-1185">Reference proteome</keyword>
<protein>
    <submittedName>
        <fullName evidence="2">Uncharacterized protein</fullName>
    </submittedName>
</protein>
<feature type="region of interest" description="Disordered" evidence="1">
    <location>
        <begin position="78"/>
        <end position="122"/>
    </location>
</feature>
<dbReference type="EMBL" id="JAVRRJ010000007">
    <property type="protein sequence ID" value="KAK5082751.1"/>
    <property type="molecule type" value="Genomic_DNA"/>
</dbReference>
<name>A0AAN7SWN6_9EURO</name>
<comment type="caution">
    <text evidence="2">The sequence shown here is derived from an EMBL/GenBank/DDBJ whole genome shotgun (WGS) entry which is preliminary data.</text>
</comment>
<dbReference type="Proteomes" id="UP001309876">
    <property type="component" value="Unassembled WGS sequence"/>
</dbReference>
<feature type="compositionally biased region" description="Polar residues" evidence="1">
    <location>
        <begin position="47"/>
        <end position="57"/>
    </location>
</feature>
<feature type="compositionally biased region" description="Acidic residues" evidence="1">
    <location>
        <begin position="113"/>
        <end position="122"/>
    </location>
</feature>
<sequence>MASQLMTSTKCYLTQINDEEFELPLEPIHPDLGGPTPEWPPGPGSECKSSTTSYQSQYREFRRRDVAAYHTYWMERLEEEEEEELRQHYKNLSREREKEQKEREKQETVQEEHSEDEGNDDE</sequence>